<dbReference type="GO" id="GO:0005524">
    <property type="term" value="F:ATP binding"/>
    <property type="evidence" value="ECO:0007669"/>
    <property type="project" value="UniProtKB-KW"/>
</dbReference>
<protein>
    <submittedName>
        <fullName evidence="3">ATP-binding protein</fullName>
    </submittedName>
</protein>
<keyword evidence="3" id="KW-0067">ATP-binding</keyword>
<accession>A0A024L438</accession>
<dbReference type="EMBL" id="DABGZR010000078">
    <property type="protein sequence ID" value="HAJ0998880.1"/>
    <property type="molecule type" value="Genomic_DNA"/>
</dbReference>
<dbReference type="Proteomes" id="UP001285616">
    <property type="component" value="Unassembled WGS sequence"/>
</dbReference>
<dbReference type="EMBL" id="ABONVU020000016">
    <property type="protein sequence ID" value="EMJ5255587.1"/>
    <property type="molecule type" value="Genomic_DNA"/>
</dbReference>
<evidence type="ECO:0000259" key="1">
    <source>
        <dbReference type="Pfam" id="PF13191"/>
    </source>
</evidence>
<feature type="domain" description="Orc1-like AAA ATPase" evidence="1">
    <location>
        <begin position="31"/>
        <end position="186"/>
    </location>
</feature>
<reference evidence="3" key="2">
    <citation type="submission" date="2019-09" db="EMBL/GenBank/DDBJ databases">
        <authorList>
            <consortium name="NCBI Pathogen Detection Project"/>
        </authorList>
    </citation>
    <scope>NUCLEOTIDE SEQUENCE</scope>
    <source>
        <strain evidence="3">EC00605</strain>
    </source>
</reference>
<dbReference type="Pfam" id="PF13191">
    <property type="entry name" value="AAA_16"/>
    <property type="match status" value="1"/>
</dbReference>
<evidence type="ECO:0000313" key="3">
    <source>
        <dbReference type="EMBL" id="HAJ0998880.1"/>
    </source>
</evidence>
<organism evidence="3">
    <name type="scientific">Escherichia coli</name>
    <dbReference type="NCBI Taxonomy" id="562"/>
    <lineage>
        <taxon>Bacteria</taxon>
        <taxon>Pseudomonadati</taxon>
        <taxon>Pseudomonadota</taxon>
        <taxon>Gammaproteobacteria</taxon>
        <taxon>Enterobacterales</taxon>
        <taxon>Enterobacteriaceae</taxon>
        <taxon>Escherichia</taxon>
    </lineage>
</organism>
<reference evidence="3" key="1">
    <citation type="journal article" date="2018" name="Genome Biol.">
        <title>SKESA: strategic k-mer extension for scrupulous assemblies.</title>
        <authorList>
            <person name="Souvorov A."/>
            <person name="Agarwala R."/>
            <person name="Lipman D.J."/>
        </authorList>
    </citation>
    <scope>NUCLEOTIDE SEQUENCE [LARGE SCALE GENOMIC DNA]</scope>
    <source>
        <strain evidence="3">EC00605</strain>
    </source>
</reference>
<proteinExistence type="predicted"/>
<sequence length="463" mass="52209">MLCGGLSLRDFMHKLHKVLRPTGPVVSMELLFGREKHVTDLELALYATGRHAFIYGDRGVGKTSLAQTVAFKLQEDAEPILVGCEKESTFSSVMNDIILRGTPQDKKIDTQGWSFGLNVAGIGGINAGQNQKYNYPELKIDSVSAAVRALQFLTKVHSKIPYIVIDEFDQIDSDEERQKFGSLIKQLGDQACEVKLIFTGIGDSLVTLIGGHKSSERQIHQVHLDSLPWNGRFQIIDNAFDEFGLTVDDSVRYKIAGLSDGFPNYIHLICEKILLTCQSSIREYSSVDYNLFIKGLNDAIDSVSETLRQSYTDATEGRDESYKHILWAMSDMADLTRHKTHISESYVKICKSLDVTPLDKSTFERKFNALKKPTFGCIIIPALGNRPSWFRFRENMLRGYIRMRAEQHGLELDFQNYRVAGEHSARAIGKYSAYKPLTNVEGRVAKLRGDNDWLDDIKPNPIK</sequence>
<keyword evidence="3" id="KW-0547">Nucleotide-binding</keyword>
<comment type="caution">
    <text evidence="3">The sequence shown here is derived from an EMBL/GenBank/DDBJ whole genome shotgun (WGS) entry which is preliminary data.</text>
</comment>
<evidence type="ECO:0000313" key="2">
    <source>
        <dbReference type="EMBL" id="EMJ5255587.1"/>
    </source>
</evidence>
<dbReference type="Gene3D" id="3.40.50.300">
    <property type="entry name" value="P-loop containing nucleotide triphosphate hydrolases"/>
    <property type="match status" value="1"/>
</dbReference>
<dbReference type="RefSeq" id="WP_021562676.1">
    <property type="nucleotide sequence ID" value="NZ_AP022525.1"/>
</dbReference>
<reference evidence="2" key="3">
    <citation type="submission" date="2024-02" db="EMBL/GenBank/DDBJ databases">
        <authorList>
            <consortium name="Clinical and Environmental Microbiology Branch: Whole genome sequencing antimicrobial resistance pathogens in the healthcare setting"/>
        </authorList>
    </citation>
    <scope>NUCLEOTIDE SEQUENCE</scope>
    <source>
        <strain evidence="2">1924188</strain>
    </source>
</reference>
<dbReference type="SUPFAM" id="SSF52540">
    <property type="entry name" value="P-loop containing nucleoside triphosphate hydrolases"/>
    <property type="match status" value="1"/>
</dbReference>
<dbReference type="PANTHER" id="PTHR34301:SF8">
    <property type="entry name" value="ATPASE DOMAIN-CONTAINING PROTEIN"/>
    <property type="match status" value="1"/>
</dbReference>
<dbReference type="InterPro" id="IPR027417">
    <property type="entry name" value="P-loop_NTPase"/>
</dbReference>
<gene>
    <name evidence="3" type="ORF">HL601_25565</name>
    <name evidence="2" type="ORF">R8O40_003872</name>
</gene>
<name>A0A024L438_ECOLX</name>
<dbReference type="AlphaFoldDB" id="A0A024L438"/>
<dbReference type="InterPro" id="IPR041664">
    <property type="entry name" value="AAA_16"/>
</dbReference>
<dbReference type="PANTHER" id="PTHR34301">
    <property type="entry name" value="DNA-BINDING PROTEIN-RELATED"/>
    <property type="match status" value="1"/>
</dbReference>